<evidence type="ECO:0000313" key="2">
    <source>
        <dbReference type="Proteomes" id="UP000467841"/>
    </source>
</evidence>
<keyword evidence="2" id="KW-1185">Reference proteome</keyword>
<organism evidence="1 2">
    <name type="scientific">Microthlaspi erraticum</name>
    <dbReference type="NCBI Taxonomy" id="1685480"/>
    <lineage>
        <taxon>Eukaryota</taxon>
        <taxon>Viridiplantae</taxon>
        <taxon>Streptophyta</taxon>
        <taxon>Embryophyta</taxon>
        <taxon>Tracheophyta</taxon>
        <taxon>Spermatophyta</taxon>
        <taxon>Magnoliopsida</taxon>
        <taxon>eudicotyledons</taxon>
        <taxon>Gunneridae</taxon>
        <taxon>Pentapetalae</taxon>
        <taxon>rosids</taxon>
        <taxon>malvids</taxon>
        <taxon>Brassicales</taxon>
        <taxon>Brassicaceae</taxon>
        <taxon>Coluteocarpeae</taxon>
        <taxon>Microthlaspi</taxon>
    </lineage>
</organism>
<protein>
    <submittedName>
        <fullName evidence="1">Uncharacterized protein</fullName>
    </submittedName>
</protein>
<sequence length="99" mass="11556">MGRSKRVSSYDGVVREEAVGFCSFSARSIDFLVKRIGSLVRRISSWVKWIGPWDGFCLWYATVSPPSLDCARHQSSFRRMDFWWGCYLSSFLSLLFRRT</sequence>
<comment type="caution">
    <text evidence="1">The sequence shown here is derived from an EMBL/GenBank/DDBJ whole genome shotgun (WGS) entry which is preliminary data.</text>
</comment>
<accession>A0A6D2HQX1</accession>
<reference evidence="1" key="1">
    <citation type="submission" date="2020-01" db="EMBL/GenBank/DDBJ databases">
        <authorList>
            <person name="Mishra B."/>
        </authorList>
    </citation>
    <scope>NUCLEOTIDE SEQUENCE [LARGE SCALE GENOMIC DNA]</scope>
</reference>
<evidence type="ECO:0000313" key="1">
    <source>
        <dbReference type="EMBL" id="CAA7018708.1"/>
    </source>
</evidence>
<gene>
    <name evidence="1" type="ORF">MERR_LOCUS5943</name>
</gene>
<dbReference type="Proteomes" id="UP000467841">
    <property type="component" value="Unassembled WGS sequence"/>
</dbReference>
<proteinExistence type="predicted"/>
<name>A0A6D2HQX1_9BRAS</name>
<dbReference type="AlphaFoldDB" id="A0A6D2HQX1"/>
<dbReference type="EMBL" id="CACVBM020000410">
    <property type="protein sequence ID" value="CAA7018708.1"/>
    <property type="molecule type" value="Genomic_DNA"/>
</dbReference>